<dbReference type="InterPro" id="IPR050412">
    <property type="entry name" value="Ig-like_Receptors_ImmuneReg"/>
</dbReference>
<feature type="transmembrane region" description="Helical" evidence="5">
    <location>
        <begin position="364"/>
        <end position="386"/>
    </location>
</feature>
<protein>
    <recommendedName>
        <fullName evidence="10">Deleted in malignant brain tumors 1 protein-like</fullName>
    </recommendedName>
</protein>
<evidence type="ECO:0000313" key="8">
    <source>
        <dbReference type="Ensembl" id="ENSAMXP00005010377.1"/>
    </source>
</evidence>
<evidence type="ECO:0000256" key="4">
    <source>
        <dbReference type="SAM" id="MobiDB-lite"/>
    </source>
</evidence>
<proteinExistence type="predicted"/>
<feature type="region of interest" description="Disordered" evidence="4">
    <location>
        <begin position="431"/>
        <end position="483"/>
    </location>
</feature>
<evidence type="ECO:0000256" key="1">
    <source>
        <dbReference type="ARBA" id="ARBA00023157"/>
    </source>
</evidence>
<keyword evidence="5" id="KW-0472">Membrane</keyword>
<evidence type="ECO:0000256" key="3">
    <source>
        <dbReference type="PROSITE-ProRule" id="PRU00196"/>
    </source>
</evidence>
<comment type="caution">
    <text evidence="3">Lacks conserved residue(s) required for the propagation of feature annotation.</text>
</comment>
<reference evidence="8" key="1">
    <citation type="submission" date="2025-08" db="UniProtKB">
        <authorList>
            <consortium name="Ensembl"/>
        </authorList>
    </citation>
    <scope>IDENTIFICATION</scope>
</reference>
<dbReference type="Pfam" id="PF00530">
    <property type="entry name" value="SRCR"/>
    <property type="match status" value="1"/>
</dbReference>
<keyword evidence="5" id="KW-0812">Transmembrane</keyword>
<dbReference type="AlphaFoldDB" id="A0A8B9HC05"/>
<organism evidence="8 9">
    <name type="scientific">Astyanax mexicanus</name>
    <name type="common">Blind cave fish</name>
    <name type="synonym">Astyanax fasciatus mexicanus</name>
    <dbReference type="NCBI Taxonomy" id="7994"/>
    <lineage>
        <taxon>Eukaryota</taxon>
        <taxon>Metazoa</taxon>
        <taxon>Chordata</taxon>
        <taxon>Craniata</taxon>
        <taxon>Vertebrata</taxon>
        <taxon>Euteleostomi</taxon>
        <taxon>Actinopterygii</taxon>
        <taxon>Neopterygii</taxon>
        <taxon>Teleostei</taxon>
        <taxon>Ostariophysi</taxon>
        <taxon>Characiformes</taxon>
        <taxon>Characoidei</taxon>
        <taxon>Acestrorhamphidae</taxon>
        <taxon>Acestrorhamphinae</taxon>
        <taxon>Astyanax</taxon>
    </lineage>
</organism>
<evidence type="ECO:0000256" key="5">
    <source>
        <dbReference type="SAM" id="Phobius"/>
    </source>
</evidence>
<sequence length="520" mass="57860">MRCGEAVSVHSSAHFGAGSGQIHLDDVACSGYESSITYCRHASSHNCGHHEDAGVTCSGDPQPSPTLTLISPHSTFSPGESVQFKCTFPRQNDMSLYFRLYKNGLLIKTQTAMSSTTFTLTVEASDQGQYSCHYSYRSIFSTSFRSNTVGITIVTLPTPRISLSTNKKVTWGERVDITCFLNTQYTGGTFNLKMGSGSVIQTKSGTFVTFSFPKVDFAHEGSYYCQYQTRVSSRDFSSPRSSSVDFTVIVNLLQPNISFSATDGGSHWGLQELEVTRGYSFTIICSTQPQYRGGSFHLEFRGSNITSISQPAVNHSATFFFHEADYDHQGNYSCVYEVTVSSRTFSSSNTELLAITVKASLAPFIGSGVGIGLLLILVPILIFIIWRCKRQKRQMDAKMVYKQRAVNTYDTSHGMNEMEEDEEDYENADVFQNNKDSNDSDEDYISIDEKVDKKPRTTVDNDYSGPHEMSFAGNELEEDEDDDYENVCMSEEGGVDMHADGEKCWLGSEFEDEDIYANVE</sequence>
<dbReference type="InterPro" id="IPR036772">
    <property type="entry name" value="SRCR-like_dom_sf"/>
</dbReference>
<evidence type="ECO:0000313" key="9">
    <source>
        <dbReference type="Proteomes" id="UP000694621"/>
    </source>
</evidence>
<keyword evidence="5" id="KW-1133">Transmembrane helix</keyword>
<evidence type="ECO:0000259" key="6">
    <source>
        <dbReference type="PROSITE" id="PS50287"/>
    </source>
</evidence>
<dbReference type="InterPro" id="IPR013783">
    <property type="entry name" value="Ig-like_fold"/>
</dbReference>
<dbReference type="InterPro" id="IPR001190">
    <property type="entry name" value="SRCR"/>
</dbReference>
<feature type="domain" description="SRCR" evidence="6">
    <location>
        <begin position="1"/>
        <end position="58"/>
    </location>
</feature>
<accession>A0A8B9HC05</accession>
<evidence type="ECO:0000256" key="2">
    <source>
        <dbReference type="ARBA" id="ARBA00023319"/>
    </source>
</evidence>
<dbReference type="PROSITE" id="PS50835">
    <property type="entry name" value="IG_LIKE"/>
    <property type="match status" value="1"/>
</dbReference>
<dbReference type="Gene3D" id="3.10.250.10">
    <property type="entry name" value="SRCR-like domain"/>
    <property type="match status" value="1"/>
</dbReference>
<dbReference type="Gene3D" id="2.60.40.10">
    <property type="entry name" value="Immunoglobulins"/>
    <property type="match status" value="3"/>
</dbReference>
<feature type="compositionally biased region" description="Basic and acidic residues" evidence="4">
    <location>
        <begin position="447"/>
        <end position="459"/>
    </location>
</feature>
<dbReference type="PANTHER" id="PTHR11738:SF186">
    <property type="entry name" value="OSTEOCLAST-ASSOCIATED IMMUNOGLOBULIN-LIKE RECEPTOR"/>
    <property type="match status" value="1"/>
</dbReference>
<dbReference type="PANTHER" id="PTHR11738">
    <property type="entry name" value="MHC CLASS I NK CELL RECEPTOR"/>
    <property type="match status" value="1"/>
</dbReference>
<dbReference type="InterPro" id="IPR003599">
    <property type="entry name" value="Ig_sub"/>
</dbReference>
<keyword evidence="1 3" id="KW-1015">Disulfide bond</keyword>
<dbReference type="SUPFAM" id="SSF48726">
    <property type="entry name" value="Immunoglobulin"/>
    <property type="match status" value="3"/>
</dbReference>
<dbReference type="Pfam" id="PF00047">
    <property type="entry name" value="ig"/>
    <property type="match status" value="1"/>
</dbReference>
<dbReference type="Pfam" id="PF13895">
    <property type="entry name" value="Ig_2"/>
    <property type="match status" value="1"/>
</dbReference>
<feature type="domain" description="Ig-like" evidence="7">
    <location>
        <begin position="65"/>
        <end position="152"/>
    </location>
</feature>
<dbReference type="SMART" id="SM00202">
    <property type="entry name" value="SR"/>
    <property type="match status" value="1"/>
</dbReference>
<dbReference type="Ensembl" id="ENSAMXT00005011541.1">
    <property type="protein sequence ID" value="ENSAMXP00005010377.1"/>
    <property type="gene ID" value="ENSAMXG00005005797.1"/>
</dbReference>
<dbReference type="InterPro" id="IPR036179">
    <property type="entry name" value="Ig-like_dom_sf"/>
</dbReference>
<dbReference type="SMART" id="SM00409">
    <property type="entry name" value="IG"/>
    <property type="match status" value="3"/>
</dbReference>
<feature type="disulfide bond" evidence="3">
    <location>
        <begin position="29"/>
        <end position="39"/>
    </location>
</feature>
<evidence type="ECO:0000259" key="7">
    <source>
        <dbReference type="PROSITE" id="PS50835"/>
    </source>
</evidence>
<dbReference type="PROSITE" id="PS50287">
    <property type="entry name" value="SRCR_2"/>
    <property type="match status" value="1"/>
</dbReference>
<name>A0A8B9HC05_ASTMX</name>
<dbReference type="SUPFAM" id="SSF56487">
    <property type="entry name" value="SRCR-like"/>
    <property type="match status" value="1"/>
</dbReference>
<dbReference type="InterPro" id="IPR007110">
    <property type="entry name" value="Ig-like_dom"/>
</dbReference>
<dbReference type="GO" id="GO:0007166">
    <property type="term" value="P:cell surface receptor signaling pathway"/>
    <property type="evidence" value="ECO:0007669"/>
    <property type="project" value="UniProtKB-ARBA"/>
</dbReference>
<dbReference type="GO" id="GO:0016020">
    <property type="term" value="C:membrane"/>
    <property type="evidence" value="ECO:0007669"/>
    <property type="project" value="InterPro"/>
</dbReference>
<dbReference type="GO" id="GO:0002764">
    <property type="term" value="P:immune response-regulating signaling pathway"/>
    <property type="evidence" value="ECO:0007669"/>
    <property type="project" value="TreeGrafter"/>
</dbReference>
<dbReference type="Proteomes" id="UP000694621">
    <property type="component" value="Unplaced"/>
</dbReference>
<dbReference type="InterPro" id="IPR013151">
    <property type="entry name" value="Immunoglobulin_dom"/>
</dbReference>
<keyword evidence="2" id="KW-0393">Immunoglobulin domain</keyword>
<evidence type="ECO:0008006" key="10">
    <source>
        <dbReference type="Google" id="ProtNLM"/>
    </source>
</evidence>